<evidence type="ECO:0000313" key="5">
    <source>
        <dbReference type="EnsemblMetazoa" id="HelroP90371"/>
    </source>
</evidence>
<dbReference type="STRING" id="6412.T1G7Q1"/>
<dbReference type="GeneID" id="20217098"/>
<dbReference type="EnsemblMetazoa" id="HelroT90371">
    <property type="protein sequence ID" value="HelroP90371"/>
    <property type="gene ID" value="HelroG90371"/>
</dbReference>
<keyword evidence="6" id="KW-1185">Reference proteome</keyword>
<dbReference type="PANTHER" id="PTHR14167">
    <property type="entry name" value="SH3 DOMAIN-CONTAINING"/>
    <property type="match status" value="1"/>
</dbReference>
<dbReference type="EMBL" id="KB097710">
    <property type="protein sequence ID" value="ESN91166.1"/>
    <property type="molecule type" value="Genomic_DNA"/>
</dbReference>
<dbReference type="OrthoDB" id="10255964at2759"/>
<evidence type="ECO:0000256" key="1">
    <source>
        <dbReference type="ARBA" id="ARBA00022443"/>
    </source>
</evidence>
<dbReference type="SUPFAM" id="SSF50044">
    <property type="entry name" value="SH3-domain"/>
    <property type="match status" value="1"/>
</dbReference>
<feature type="domain" description="SH3" evidence="3">
    <location>
        <begin position="4"/>
        <end position="63"/>
    </location>
</feature>
<dbReference type="InParanoid" id="T1G7Q1"/>
<evidence type="ECO:0000313" key="6">
    <source>
        <dbReference type="Proteomes" id="UP000015101"/>
    </source>
</evidence>
<reference evidence="4 6" key="2">
    <citation type="journal article" date="2013" name="Nature">
        <title>Insights into bilaterian evolution from three spiralian genomes.</title>
        <authorList>
            <person name="Simakov O."/>
            <person name="Marletaz F."/>
            <person name="Cho S.J."/>
            <person name="Edsinger-Gonzales E."/>
            <person name="Havlak P."/>
            <person name="Hellsten U."/>
            <person name="Kuo D.H."/>
            <person name="Larsson T."/>
            <person name="Lv J."/>
            <person name="Arendt D."/>
            <person name="Savage R."/>
            <person name="Osoegawa K."/>
            <person name="de Jong P."/>
            <person name="Grimwood J."/>
            <person name="Chapman J.A."/>
            <person name="Shapiro H."/>
            <person name="Aerts A."/>
            <person name="Otillar R.P."/>
            <person name="Terry A.Y."/>
            <person name="Boore J.L."/>
            <person name="Grigoriev I.V."/>
            <person name="Lindberg D.R."/>
            <person name="Seaver E.C."/>
            <person name="Weisblat D.A."/>
            <person name="Putnam N.H."/>
            <person name="Rokhsar D.S."/>
        </authorList>
    </citation>
    <scope>NUCLEOTIDE SEQUENCE</scope>
</reference>
<accession>T1G7Q1</accession>
<dbReference type="Pfam" id="PF00018">
    <property type="entry name" value="SH3_1"/>
    <property type="match status" value="1"/>
</dbReference>
<keyword evidence="1 2" id="KW-0728">SH3 domain</keyword>
<dbReference type="EMBL" id="AMQM01007999">
    <property type="status" value="NOT_ANNOTATED_CDS"/>
    <property type="molecule type" value="Genomic_DNA"/>
</dbReference>
<evidence type="ECO:0000259" key="3">
    <source>
        <dbReference type="PROSITE" id="PS50002"/>
    </source>
</evidence>
<evidence type="ECO:0000256" key="2">
    <source>
        <dbReference type="PROSITE-ProRule" id="PRU00192"/>
    </source>
</evidence>
<dbReference type="PROSITE" id="PS50002">
    <property type="entry name" value="SH3"/>
    <property type="match status" value="1"/>
</dbReference>
<name>T1G7Q1_HELRO</name>
<evidence type="ECO:0000313" key="4">
    <source>
        <dbReference type="EMBL" id="ESN91166.1"/>
    </source>
</evidence>
<dbReference type="InterPro" id="IPR050384">
    <property type="entry name" value="Endophilin_SH3RF"/>
</dbReference>
<dbReference type="PRINTS" id="PR00452">
    <property type="entry name" value="SH3DOMAIN"/>
</dbReference>
<dbReference type="SMART" id="SM00326">
    <property type="entry name" value="SH3"/>
    <property type="match status" value="1"/>
</dbReference>
<sequence length="63" mass="7241">MRARLCCRYRVQHSYLPQHSDELQLTIGDIIKVTEKCDDGWWVGAANSTNKFGLFPGNYVKPL</sequence>
<gene>
    <name evidence="5" type="primary">20217098</name>
    <name evidence="4" type="ORF">HELRODRAFT_90371</name>
</gene>
<proteinExistence type="predicted"/>
<dbReference type="Proteomes" id="UP000015101">
    <property type="component" value="Unassembled WGS sequence"/>
</dbReference>
<dbReference type="InterPro" id="IPR036028">
    <property type="entry name" value="SH3-like_dom_sf"/>
</dbReference>
<dbReference type="AlphaFoldDB" id="T1G7Q1"/>
<dbReference type="RefSeq" id="XP_009030687.1">
    <property type="nucleotide sequence ID" value="XM_009032439.1"/>
</dbReference>
<dbReference type="CTD" id="20217098"/>
<reference evidence="6" key="1">
    <citation type="submission" date="2012-12" db="EMBL/GenBank/DDBJ databases">
        <authorList>
            <person name="Hellsten U."/>
            <person name="Grimwood J."/>
            <person name="Chapman J.A."/>
            <person name="Shapiro H."/>
            <person name="Aerts A."/>
            <person name="Otillar R.P."/>
            <person name="Terry A.Y."/>
            <person name="Boore J.L."/>
            <person name="Simakov O."/>
            <person name="Marletaz F."/>
            <person name="Cho S.-J."/>
            <person name="Edsinger-Gonzales E."/>
            <person name="Havlak P."/>
            <person name="Kuo D.-H."/>
            <person name="Larsson T."/>
            <person name="Lv J."/>
            <person name="Arendt D."/>
            <person name="Savage R."/>
            <person name="Osoegawa K."/>
            <person name="de Jong P."/>
            <person name="Lindberg D.R."/>
            <person name="Seaver E.C."/>
            <person name="Weisblat D.A."/>
            <person name="Putnam N.H."/>
            <person name="Grigoriev I.V."/>
            <person name="Rokhsar D.S."/>
        </authorList>
    </citation>
    <scope>NUCLEOTIDE SEQUENCE</scope>
</reference>
<dbReference type="Gene3D" id="2.30.30.40">
    <property type="entry name" value="SH3 Domains"/>
    <property type="match status" value="1"/>
</dbReference>
<dbReference type="HOGENOM" id="CLU_186395_5_1_1"/>
<dbReference type="PANTHER" id="PTHR14167:SF116">
    <property type="entry name" value="CAP, ISOFORM AC"/>
    <property type="match status" value="1"/>
</dbReference>
<dbReference type="InterPro" id="IPR001452">
    <property type="entry name" value="SH3_domain"/>
</dbReference>
<protein>
    <recommendedName>
        <fullName evidence="3">SH3 domain-containing protein</fullName>
    </recommendedName>
</protein>
<dbReference type="KEGG" id="hro:HELRODRAFT_90371"/>
<dbReference type="eggNOG" id="KOG4225">
    <property type="taxonomic scope" value="Eukaryota"/>
</dbReference>
<reference evidence="5" key="3">
    <citation type="submission" date="2015-06" db="UniProtKB">
        <authorList>
            <consortium name="EnsemblMetazoa"/>
        </authorList>
    </citation>
    <scope>IDENTIFICATION</scope>
</reference>
<organism evidence="5 6">
    <name type="scientific">Helobdella robusta</name>
    <name type="common">Californian leech</name>
    <dbReference type="NCBI Taxonomy" id="6412"/>
    <lineage>
        <taxon>Eukaryota</taxon>
        <taxon>Metazoa</taxon>
        <taxon>Spiralia</taxon>
        <taxon>Lophotrochozoa</taxon>
        <taxon>Annelida</taxon>
        <taxon>Clitellata</taxon>
        <taxon>Hirudinea</taxon>
        <taxon>Rhynchobdellida</taxon>
        <taxon>Glossiphoniidae</taxon>
        <taxon>Helobdella</taxon>
    </lineage>
</organism>